<feature type="transmembrane region" description="Helical" evidence="7">
    <location>
        <begin position="309"/>
        <end position="330"/>
    </location>
</feature>
<dbReference type="PROSITE" id="PS00108">
    <property type="entry name" value="PROTEIN_KINASE_ST"/>
    <property type="match status" value="1"/>
</dbReference>
<protein>
    <recommendedName>
        <fullName evidence="6">mitogen-activated protein kinase kinase</fullName>
        <ecNumber evidence="6">2.7.12.2</ecNumber>
    </recommendedName>
</protein>
<dbReference type="Proteomes" id="UP000252477">
    <property type="component" value="Chromosome"/>
</dbReference>
<dbReference type="EMBL" id="CP029295">
    <property type="protein sequence ID" value="AXE61051.1"/>
    <property type="molecule type" value="Genomic_DNA"/>
</dbReference>
<keyword evidence="7" id="KW-0812">Transmembrane</keyword>
<dbReference type="InterPro" id="IPR008271">
    <property type="entry name" value="Ser/Thr_kinase_AS"/>
</dbReference>
<organism evidence="9 10">
    <name type="scientific">[Mycoplasma] phocae</name>
    <dbReference type="NCBI Taxonomy" id="142651"/>
    <lineage>
        <taxon>Bacteria</taxon>
        <taxon>Bacillati</taxon>
        <taxon>Mycoplasmatota</taxon>
        <taxon>Mycoplasmoidales</taxon>
        <taxon>Metamycoplasmataceae</taxon>
        <taxon>Metamycoplasma</taxon>
    </lineage>
</organism>
<accession>A0A2Z5IRE5</accession>
<comment type="similarity">
    <text evidence="5">Belongs to the protein kinase superfamily. STE Ser/Thr protein kinase family. MAP kinase kinase subfamily.</text>
</comment>
<keyword evidence="2" id="KW-0547">Nucleotide-binding</keyword>
<dbReference type="Pfam" id="PF00069">
    <property type="entry name" value="Pkinase"/>
    <property type="match status" value="1"/>
</dbReference>
<evidence type="ECO:0000259" key="8">
    <source>
        <dbReference type="PROSITE" id="PS50011"/>
    </source>
</evidence>
<feature type="domain" description="Protein kinase" evidence="8">
    <location>
        <begin position="15"/>
        <end position="277"/>
    </location>
</feature>
<evidence type="ECO:0000256" key="3">
    <source>
        <dbReference type="ARBA" id="ARBA00022777"/>
    </source>
</evidence>
<keyword evidence="3 9" id="KW-0418">Kinase</keyword>
<evidence type="ECO:0000256" key="1">
    <source>
        <dbReference type="ARBA" id="ARBA00022679"/>
    </source>
</evidence>
<dbReference type="KEGG" id="mpho:DA803_03075"/>
<evidence type="ECO:0000256" key="2">
    <source>
        <dbReference type="ARBA" id="ARBA00022741"/>
    </source>
</evidence>
<evidence type="ECO:0000256" key="7">
    <source>
        <dbReference type="SAM" id="Phobius"/>
    </source>
</evidence>
<keyword evidence="9" id="KW-0723">Serine/threonine-protein kinase</keyword>
<dbReference type="EC" id="2.7.12.2" evidence="6"/>
<dbReference type="AlphaFoldDB" id="A0A2Z5IRE5"/>
<evidence type="ECO:0000313" key="10">
    <source>
        <dbReference type="Proteomes" id="UP000252477"/>
    </source>
</evidence>
<dbReference type="SMART" id="SM00220">
    <property type="entry name" value="S_TKc"/>
    <property type="match status" value="1"/>
</dbReference>
<dbReference type="InterPro" id="IPR011009">
    <property type="entry name" value="Kinase-like_dom_sf"/>
</dbReference>
<evidence type="ECO:0000256" key="4">
    <source>
        <dbReference type="ARBA" id="ARBA00022840"/>
    </source>
</evidence>
<dbReference type="CDD" id="cd14014">
    <property type="entry name" value="STKc_PknB_like"/>
    <property type="match status" value="1"/>
</dbReference>
<dbReference type="PANTHER" id="PTHR48013">
    <property type="entry name" value="DUAL SPECIFICITY MITOGEN-ACTIVATED PROTEIN KINASE KINASE 5-RELATED"/>
    <property type="match status" value="1"/>
</dbReference>
<evidence type="ECO:0000256" key="6">
    <source>
        <dbReference type="ARBA" id="ARBA00038999"/>
    </source>
</evidence>
<name>A0A2Z5IRE5_9BACT</name>
<sequence length="334" mass="38048">MKKELDNYPDLNSKFTDFELIGEGGFGQVYSAVYKKDNKRYSVKTLRFDANQTESSKLRFINECKVLRKISSRHVVKILMYHIGEKESYYVMELIHGEGLKNIIRKNQKLLPDIAVLYAKEICQGLIDIHKQNVIHRDLKPSNILIENGTNNVKLIDFGISLDEDTIRVTAANKTVGSVQYIAPEILTQAQGPSIYSDIYALGIILYEMLVGKVPFSSTDHQNIMLMQINSPVPRIENVNITIPQALENIIIKCTAKKISQRYENCQQLLLDLETCLDPKRANERRLELTNNSVKKGISKFFKSKTFTILFFTIGGLIILITIIFLSLWAGEVI</sequence>
<gene>
    <name evidence="9" type="ORF">DA803_03075</name>
</gene>
<dbReference type="PROSITE" id="PS50011">
    <property type="entry name" value="PROTEIN_KINASE_DOM"/>
    <property type="match status" value="1"/>
</dbReference>
<keyword evidence="7" id="KW-0472">Membrane</keyword>
<keyword evidence="10" id="KW-1185">Reference proteome</keyword>
<dbReference type="SUPFAM" id="SSF56112">
    <property type="entry name" value="Protein kinase-like (PK-like)"/>
    <property type="match status" value="1"/>
</dbReference>
<reference evidence="9 10" key="1">
    <citation type="submission" date="2018-05" db="EMBL/GenBank/DDBJ databases">
        <title>Annotation of the Mycoplasma phocidae genome.</title>
        <authorList>
            <person name="Brown D.R."/>
            <person name="Kutish G.F."/>
            <person name="Frasca S.Jr."/>
        </authorList>
    </citation>
    <scope>NUCLEOTIDE SEQUENCE [LARGE SCALE GENOMIC DNA]</scope>
    <source>
        <strain evidence="9 10">105</strain>
    </source>
</reference>
<dbReference type="RefSeq" id="WP_114191211.1">
    <property type="nucleotide sequence ID" value="NZ_CP029295.1"/>
</dbReference>
<proteinExistence type="inferred from homology"/>
<keyword evidence="1" id="KW-0808">Transferase</keyword>
<dbReference type="OrthoDB" id="9788659at2"/>
<keyword evidence="4" id="KW-0067">ATP-binding</keyword>
<keyword evidence="7" id="KW-1133">Transmembrane helix</keyword>
<dbReference type="GO" id="GO:0005524">
    <property type="term" value="F:ATP binding"/>
    <property type="evidence" value="ECO:0007669"/>
    <property type="project" value="UniProtKB-KW"/>
</dbReference>
<dbReference type="InterPro" id="IPR000719">
    <property type="entry name" value="Prot_kinase_dom"/>
</dbReference>
<evidence type="ECO:0000256" key="5">
    <source>
        <dbReference type="ARBA" id="ARBA00038035"/>
    </source>
</evidence>
<dbReference type="PANTHER" id="PTHR48013:SF18">
    <property type="entry name" value="KINASE, PUTATIVE-RELATED"/>
    <property type="match status" value="1"/>
</dbReference>
<dbReference type="GO" id="GO:0004674">
    <property type="term" value="F:protein serine/threonine kinase activity"/>
    <property type="evidence" value="ECO:0007669"/>
    <property type="project" value="UniProtKB-KW"/>
</dbReference>
<evidence type="ECO:0000313" key="9">
    <source>
        <dbReference type="EMBL" id="AXE61051.1"/>
    </source>
</evidence>
<dbReference type="Gene3D" id="1.10.510.10">
    <property type="entry name" value="Transferase(Phosphotransferase) domain 1"/>
    <property type="match status" value="1"/>
</dbReference>